<sequence>MRSAKVLDDLNGKFYVELESDGWRQIHYVGDETEDELAFEKAVEVGVFYAETGYIPEDLPTVRRVPVFDEVFEIMVRPCGLANACSVDAGARHE</sequence>
<dbReference type="EMBL" id="BK015168">
    <property type="protein sequence ID" value="DAD93841.1"/>
    <property type="molecule type" value="Genomic_DNA"/>
</dbReference>
<reference evidence="1" key="1">
    <citation type="journal article" date="2021" name="Proc. Natl. Acad. Sci. U.S.A.">
        <title>A Catalog of Tens of Thousands of Viruses from Human Metagenomes Reveals Hidden Associations with Chronic Diseases.</title>
        <authorList>
            <person name="Tisza M.J."/>
            <person name="Buck C.B."/>
        </authorList>
    </citation>
    <scope>NUCLEOTIDE SEQUENCE</scope>
    <source>
        <strain evidence="1">CtPjN3</strain>
    </source>
</reference>
<accession>A0A8S5NGP8</accession>
<evidence type="ECO:0000313" key="1">
    <source>
        <dbReference type="EMBL" id="DAD93841.1"/>
    </source>
</evidence>
<proteinExistence type="predicted"/>
<organism evidence="1">
    <name type="scientific">Inoviridae sp. ctPjN3</name>
    <dbReference type="NCBI Taxonomy" id="2826761"/>
    <lineage>
        <taxon>Viruses</taxon>
        <taxon>Monodnaviria</taxon>
        <taxon>Loebvirae</taxon>
        <taxon>Hofneiviricota</taxon>
        <taxon>Faserviricetes</taxon>
        <taxon>Tubulavirales</taxon>
        <taxon>Inoviridae</taxon>
    </lineage>
</organism>
<name>A0A8S5NGP8_9VIRU</name>
<protein>
    <submittedName>
        <fullName evidence="1">Uncharacterized protein</fullName>
    </submittedName>
</protein>